<name>A0A5E4NCW0_9HEMI</name>
<dbReference type="Gene3D" id="2.40.70.10">
    <property type="entry name" value="Acid Proteases"/>
    <property type="match status" value="2"/>
</dbReference>
<dbReference type="FunFam" id="2.40.70.10:FF:000009">
    <property type="entry name" value="Aspartic proteinase A1"/>
    <property type="match status" value="1"/>
</dbReference>
<dbReference type="PRINTS" id="PR00792">
    <property type="entry name" value="PEPSIN"/>
</dbReference>
<keyword evidence="7" id="KW-0325">Glycoprotein</keyword>
<dbReference type="FunFam" id="2.40.70.10:FF:000002">
    <property type="entry name" value="Vacuolar aspartic proteinase"/>
    <property type="match status" value="1"/>
</dbReference>
<dbReference type="PANTHER" id="PTHR47966:SF51">
    <property type="entry name" value="BETA-SITE APP-CLEAVING ENZYME, ISOFORM A-RELATED"/>
    <property type="match status" value="1"/>
</dbReference>
<keyword evidence="5 10" id="KW-0378">Hydrolase</keyword>
<evidence type="ECO:0000256" key="9">
    <source>
        <dbReference type="PIRSR" id="PIRSR601461-2"/>
    </source>
</evidence>
<organism evidence="13 14">
    <name type="scientific">Cinara cedri</name>
    <dbReference type="NCBI Taxonomy" id="506608"/>
    <lineage>
        <taxon>Eukaryota</taxon>
        <taxon>Metazoa</taxon>
        <taxon>Ecdysozoa</taxon>
        <taxon>Arthropoda</taxon>
        <taxon>Hexapoda</taxon>
        <taxon>Insecta</taxon>
        <taxon>Pterygota</taxon>
        <taxon>Neoptera</taxon>
        <taxon>Paraneoptera</taxon>
        <taxon>Hemiptera</taxon>
        <taxon>Sternorrhyncha</taxon>
        <taxon>Aphidomorpha</taxon>
        <taxon>Aphidoidea</taxon>
        <taxon>Aphididae</taxon>
        <taxon>Lachninae</taxon>
        <taxon>Cinara</taxon>
    </lineage>
</organism>
<feature type="disulfide bond" evidence="9">
    <location>
        <begin position="103"/>
        <end position="110"/>
    </location>
</feature>
<evidence type="ECO:0000256" key="7">
    <source>
        <dbReference type="ARBA" id="ARBA00023180"/>
    </source>
</evidence>
<evidence type="ECO:0000313" key="13">
    <source>
        <dbReference type="EMBL" id="VVC41542.1"/>
    </source>
</evidence>
<reference evidence="13 14" key="1">
    <citation type="submission" date="2019-08" db="EMBL/GenBank/DDBJ databases">
        <authorList>
            <person name="Alioto T."/>
            <person name="Alioto T."/>
            <person name="Gomez Garrido J."/>
        </authorList>
    </citation>
    <scope>NUCLEOTIDE SEQUENCE [LARGE SCALE GENOMIC DNA]</scope>
</reference>
<evidence type="ECO:0000256" key="4">
    <source>
        <dbReference type="ARBA" id="ARBA00022750"/>
    </source>
</evidence>
<keyword evidence="14" id="KW-1185">Reference proteome</keyword>
<protein>
    <submittedName>
        <fullName evidence="13">Aspartic peptidase, active site,Peptidase family A1 domain,Aspartic peptidase A1 family,Aspartic peptidase</fullName>
    </submittedName>
</protein>
<dbReference type="InterPro" id="IPR021109">
    <property type="entry name" value="Peptidase_aspartic_dom_sf"/>
</dbReference>
<gene>
    <name evidence="13" type="ORF">CINCED_3A025216</name>
</gene>
<keyword evidence="3 11" id="KW-0732">Signal</keyword>
<evidence type="ECO:0000256" key="2">
    <source>
        <dbReference type="ARBA" id="ARBA00022670"/>
    </source>
</evidence>
<dbReference type="Pfam" id="PF00026">
    <property type="entry name" value="Asp"/>
    <property type="match status" value="1"/>
</dbReference>
<evidence type="ECO:0000256" key="6">
    <source>
        <dbReference type="ARBA" id="ARBA00023157"/>
    </source>
</evidence>
<dbReference type="GO" id="GO:0006508">
    <property type="term" value="P:proteolysis"/>
    <property type="evidence" value="ECO:0007669"/>
    <property type="project" value="UniProtKB-KW"/>
</dbReference>
<evidence type="ECO:0000256" key="11">
    <source>
        <dbReference type="SAM" id="SignalP"/>
    </source>
</evidence>
<dbReference type="SUPFAM" id="SSF50630">
    <property type="entry name" value="Acid proteases"/>
    <property type="match status" value="1"/>
</dbReference>
<evidence type="ECO:0000259" key="12">
    <source>
        <dbReference type="PROSITE" id="PS51767"/>
    </source>
</evidence>
<keyword evidence="2 10" id="KW-0645">Protease</keyword>
<evidence type="ECO:0000313" key="14">
    <source>
        <dbReference type="Proteomes" id="UP000325440"/>
    </source>
</evidence>
<dbReference type="Proteomes" id="UP000325440">
    <property type="component" value="Unassembled WGS sequence"/>
</dbReference>
<keyword evidence="6 9" id="KW-1015">Disulfide bond</keyword>
<dbReference type="PROSITE" id="PS00141">
    <property type="entry name" value="ASP_PROTEASE"/>
    <property type="match status" value="2"/>
</dbReference>
<evidence type="ECO:0000256" key="1">
    <source>
        <dbReference type="ARBA" id="ARBA00007447"/>
    </source>
</evidence>
<dbReference type="AlphaFoldDB" id="A0A5E4NCW0"/>
<feature type="chain" id="PRO_5023103697" evidence="11">
    <location>
        <begin position="25"/>
        <end position="394"/>
    </location>
</feature>
<dbReference type="OrthoDB" id="771136at2759"/>
<dbReference type="GO" id="GO:0004190">
    <property type="term" value="F:aspartic-type endopeptidase activity"/>
    <property type="evidence" value="ECO:0007669"/>
    <property type="project" value="UniProtKB-KW"/>
</dbReference>
<dbReference type="PROSITE" id="PS51767">
    <property type="entry name" value="PEPTIDASE_A1"/>
    <property type="match status" value="1"/>
</dbReference>
<feature type="disulfide bond" evidence="9">
    <location>
        <begin position="310"/>
        <end position="347"/>
    </location>
</feature>
<evidence type="ECO:0000256" key="3">
    <source>
        <dbReference type="ARBA" id="ARBA00022729"/>
    </source>
</evidence>
<feature type="active site" evidence="8">
    <location>
        <position position="90"/>
    </location>
</feature>
<evidence type="ECO:0000256" key="5">
    <source>
        <dbReference type="ARBA" id="ARBA00022801"/>
    </source>
</evidence>
<proteinExistence type="inferred from homology"/>
<dbReference type="InterPro" id="IPR001461">
    <property type="entry name" value="Aspartic_peptidase_A1"/>
</dbReference>
<comment type="similarity">
    <text evidence="1 10">Belongs to the peptidase A1 family.</text>
</comment>
<dbReference type="InterPro" id="IPR033121">
    <property type="entry name" value="PEPTIDASE_A1"/>
</dbReference>
<evidence type="ECO:0000256" key="8">
    <source>
        <dbReference type="PIRSR" id="PIRSR601461-1"/>
    </source>
</evidence>
<feature type="domain" description="Peptidase A1" evidence="12">
    <location>
        <begin position="72"/>
        <end position="388"/>
    </location>
</feature>
<dbReference type="InterPro" id="IPR001969">
    <property type="entry name" value="Aspartic_peptidase_AS"/>
</dbReference>
<evidence type="ECO:0000256" key="10">
    <source>
        <dbReference type="RuleBase" id="RU000454"/>
    </source>
</evidence>
<feature type="signal peptide" evidence="11">
    <location>
        <begin position="1"/>
        <end position="24"/>
    </location>
</feature>
<feature type="active site" evidence="8">
    <location>
        <position position="276"/>
    </location>
</feature>
<dbReference type="PANTHER" id="PTHR47966">
    <property type="entry name" value="BETA-SITE APP-CLEAVING ENZYME, ISOFORM A-RELATED"/>
    <property type="match status" value="1"/>
</dbReference>
<dbReference type="EMBL" id="CABPRJ010001920">
    <property type="protein sequence ID" value="VVC41542.1"/>
    <property type="molecule type" value="Genomic_DNA"/>
</dbReference>
<accession>A0A5E4NCW0</accession>
<keyword evidence="4 10" id="KW-0064">Aspartyl protease</keyword>
<sequence length="394" mass="42833">MGSSKHLYPMLLLLVVITATLVQSNDDLLRVKLFKMDSVRKQLGGVAKAYQKSHYPNGYTAEPLSNYLDAQYYGPISIGTPPQPFNVVFDTGSSNLWVPSKQCSILNIACMFHNKYDMAKSTSYQKNGTTFDIQYGSGSLSGYLSTDVITVDGNTIFNQTFAEAVKEPGLAFVAAKFDGILGLGYYTISVDGVVPPFYNMIDQGLVKKPLFSFYLSRDPSKTPGGEIIFGGSDPEKYTGNFTYVPVTRHGYWQFGLDEILVGKTSIVSGALQAIADTGTSLIAGPVDNIKQINTLLGGTPIPGGEYIIACDQVDNLPIISFVIGGTTFNLEGKDYILKVSQFGKTICISGFMGIDIPPPNGPLWILGDVFIGRYYTEFDLGNNRVGFANCKEDV</sequence>